<organism evidence="9 10">
    <name type="scientific">Paenibacillus oenotherae</name>
    <dbReference type="NCBI Taxonomy" id="1435645"/>
    <lineage>
        <taxon>Bacteria</taxon>
        <taxon>Bacillati</taxon>
        <taxon>Bacillota</taxon>
        <taxon>Bacilli</taxon>
        <taxon>Bacillales</taxon>
        <taxon>Paenibacillaceae</taxon>
        <taxon>Paenibacillus</taxon>
    </lineage>
</organism>
<gene>
    <name evidence="9" type="ORF">K0T92_10050</name>
</gene>
<dbReference type="NCBIfam" id="TIGR01733">
    <property type="entry name" value="AA-adenyl-dom"/>
    <property type="match status" value="2"/>
</dbReference>
<comment type="similarity">
    <text evidence="2">Belongs to the ATP-dependent AMP-binding enzyme family.</text>
</comment>
<dbReference type="InterPro" id="IPR023213">
    <property type="entry name" value="CAT-like_dom_sf"/>
</dbReference>
<accession>A0ABS7D5G5</accession>
<dbReference type="CDD" id="cd05930">
    <property type="entry name" value="A_NRPS"/>
    <property type="match status" value="2"/>
</dbReference>
<dbReference type="NCBIfam" id="NF003417">
    <property type="entry name" value="PRK04813.1"/>
    <property type="match status" value="2"/>
</dbReference>
<dbReference type="Gene3D" id="3.40.50.980">
    <property type="match status" value="4"/>
</dbReference>
<dbReference type="Pfam" id="PF13193">
    <property type="entry name" value="AMP-binding_C"/>
    <property type="match status" value="2"/>
</dbReference>
<evidence type="ECO:0000259" key="8">
    <source>
        <dbReference type="PROSITE" id="PS50075"/>
    </source>
</evidence>
<dbReference type="PROSITE" id="PS50075">
    <property type="entry name" value="CARRIER"/>
    <property type="match status" value="2"/>
</dbReference>
<evidence type="ECO:0000256" key="5">
    <source>
        <dbReference type="ARBA" id="ARBA00022737"/>
    </source>
</evidence>
<dbReference type="Gene3D" id="3.30.559.30">
    <property type="entry name" value="Nonribosomal peptide synthetase, condensation domain"/>
    <property type="match status" value="2"/>
</dbReference>
<evidence type="ECO:0000313" key="9">
    <source>
        <dbReference type="EMBL" id="MBW7475089.1"/>
    </source>
</evidence>
<comment type="caution">
    <text evidence="9">The sequence shown here is derived from an EMBL/GenBank/DDBJ whole genome shotgun (WGS) entry which is preliminary data.</text>
</comment>
<evidence type="ECO:0000256" key="2">
    <source>
        <dbReference type="ARBA" id="ARBA00006432"/>
    </source>
</evidence>
<dbReference type="PANTHER" id="PTHR45527">
    <property type="entry name" value="NONRIBOSOMAL PEPTIDE SYNTHETASE"/>
    <property type="match status" value="1"/>
</dbReference>
<dbReference type="PANTHER" id="PTHR45527:SF1">
    <property type="entry name" value="FATTY ACID SYNTHASE"/>
    <property type="match status" value="1"/>
</dbReference>
<dbReference type="SUPFAM" id="SSF56801">
    <property type="entry name" value="Acetyl-CoA synthetase-like"/>
    <property type="match status" value="2"/>
</dbReference>
<dbReference type="InterPro" id="IPR010071">
    <property type="entry name" value="AA_adenyl_dom"/>
</dbReference>
<proteinExistence type="inferred from homology"/>
<feature type="domain" description="Carrier" evidence="8">
    <location>
        <begin position="521"/>
        <end position="596"/>
    </location>
</feature>
<evidence type="ECO:0000313" key="10">
    <source>
        <dbReference type="Proteomes" id="UP000812277"/>
    </source>
</evidence>
<dbReference type="SUPFAM" id="SSF47336">
    <property type="entry name" value="ACP-like"/>
    <property type="match status" value="2"/>
</dbReference>
<dbReference type="Pfam" id="PF00550">
    <property type="entry name" value="PP-binding"/>
    <property type="match status" value="2"/>
</dbReference>
<dbReference type="InterPro" id="IPR009081">
    <property type="entry name" value="PP-bd_ACP"/>
</dbReference>
<dbReference type="InterPro" id="IPR045851">
    <property type="entry name" value="AMP-bd_C_sf"/>
</dbReference>
<dbReference type="Proteomes" id="UP000812277">
    <property type="component" value="Unassembled WGS sequence"/>
</dbReference>
<protein>
    <submittedName>
        <fullName evidence="9">Amino acid adenylation domain-containing protein</fullName>
    </submittedName>
</protein>
<evidence type="ECO:0000256" key="6">
    <source>
        <dbReference type="ARBA" id="ARBA00023194"/>
    </source>
</evidence>
<keyword evidence="7" id="KW-0511">Multifunctional enzyme</keyword>
<evidence type="ECO:0000256" key="4">
    <source>
        <dbReference type="ARBA" id="ARBA00022553"/>
    </source>
</evidence>
<dbReference type="Gene3D" id="3.30.300.30">
    <property type="match status" value="2"/>
</dbReference>
<evidence type="ECO:0000256" key="1">
    <source>
        <dbReference type="ARBA" id="ARBA00001957"/>
    </source>
</evidence>
<dbReference type="Pfam" id="PF00501">
    <property type="entry name" value="AMP-binding"/>
    <property type="match status" value="2"/>
</dbReference>
<keyword evidence="3" id="KW-0596">Phosphopantetheine</keyword>
<dbReference type="InterPro" id="IPR025110">
    <property type="entry name" value="AMP-bd_C"/>
</dbReference>
<dbReference type="InterPro" id="IPR001242">
    <property type="entry name" value="Condensation_dom"/>
</dbReference>
<evidence type="ECO:0000256" key="7">
    <source>
        <dbReference type="ARBA" id="ARBA00023268"/>
    </source>
</evidence>
<dbReference type="Gene3D" id="2.30.38.10">
    <property type="entry name" value="Luciferase, Domain 3"/>
    <property type="match status" value="2"/>
</dbReference>
<keyword evidence="6" id="KW-0045">Antibiotic biosynthesis</keyword>
<dbReference type="RefSeq" id="WP_219872328.1">
    <property type="nucleotide sequence ID" value="NZ_JAHZIJ010000005.1"/>
</dbReference>
<dbReference type="SUPFAM" id="SSF52777">
    <property type="entry name" value="CoA-dependent acyltransferases"/>
    <property type="match status" value="3"/>
</dbReference>
<evidence type="ECO:0000256" key="3">
    <source>
        <dbReference type="ARBA" id="ARBA00022450"/>
    </source>
</evidence>
<dbReference type="InterPro" id="IPR000873">
    <property type="entry name" value="AMP-dep_synth/lig_dom"/>
</dbReference>
<dbReference type="PROSITE" id="PS00455">
    <property type="entry name" value="AMP_BINDING"/>
    <property type="match status" value="2"/>
</dbReference>
<keyword evidence="4" id="KW-0597">Phosphoprotein</keyword>
<dbReference type="PROSITE" id="PS00012">
    <property type="entry name" value="PHOSPHOPANTETHEINE"/>
    <property type="match status" value="1"/>
</dbReference>
<dbReference type="InterPro" id="IPR020845">
    <property type="entry name" value="AMP-binding_CS"/>
</dbReference>
<reference evidence="9 10" key="1">
    <citation type="submission" date="2021-07" db="EMBL/GenBank/DDBJ databases">
        <title>Paenibacillus radiodurans sp. nov., isolated from the southeastern edge of Tengger Desert.</title>
        <authorList>
            <person name="Zhang G."/>
        </authorList>
    </citation>
    <scope>NUCLEOTIDE SEQUENCE [LARGE SCALE GENOMIC DNA]</scope>
    <source>
        <strain evidence="9 10">DT7-4</strain>
    </source>
</reference>
<sequence>MTLDQQCRWNDTEWEYNQEETVHRRIEQQAARTPEQVAILHKERSMTYRELNESANRLAEKLRAGGAARGTLVGVMVERGPDMLVAILSVLKTGAAYVPIDPEYPVERIGYMLEDSGAEFLLTQSGLAEGLAFQGRTLDVGDAENYIGDGGNLNAASEPMDLAYVIYTSGSTGKPKGVMIEHRSVANFVEGMVNAIAFREGKTILALTTVCFDIFLVETLLPLTCGMRVGIGGLEEQRDPRALARLIEAFEVDMLQATPSRMTQLLLREATAGRCLGRLSEILLGGEALPYPLLEKIRGYTTGRIYNMYGPTETTIWSAAQDVTAAEKVDIGKPIANTRMYIVDDSGQMALPGVTGELVIAGDGLARGYKNRPELTAEKFVRHALEPRGLIYRTGDLAKWASDGSIEVLGRADQQVKIRGYRVEVGEVESILARHESISDIAIVAKEETDGYKSLCVFYVSDTELASGELRSYAQRHLPGYMVPSYYFQLDEMPLTLNYKTDRNALLRRLERKEAEVDTARQNTSVSNQLAEIWSTGIGIDTVADNDHFFAVGGDSMKAIKVVYQANQRFSTVLEVADLYHYPVFADFAKRVSDQLSKPREPVPLYEDQRKHVLQWREELLRQSEGAPDAEAEPAIIDIYPLSDIQHGMVLQSLIHPDRFVYHEQYVFYHTDPGGHQLELLQEALGQLVLRHPMLRTSYELNRYPVPMQLVYSAVEIHLTVNDLRHLDVAGQEKVIKAYLEQDKRNPFELTKASKQPLWRLAIFPLSADGSACMCLTFHHSIMDGWSIGLFMKEYLQIYEDLKQGNSASPVHRINSTYQDYIVEQMYVRTNEEHSAFWKRELENYPEMQWFGESSADERAEHNHIYEFPIEERLMQQMALLSDGLQMSIQSVFFAAFSYMIQMHADDKNVVVGLVGHNRPVSSDSDGIIGCFLNTLPVRIAFTPAPVTWQDWICRINDKVAEAKRFGRYPLMKMLEDCKGSRSRLFDTFFNYTDFRSFPSWQTRHTSLRIDHHEQTETGLDFHVVEEPDRTFVRIHYLPSFVAHDEVRVMAAIFRQMLSLWGEHAQAPIDHVQVFLEEHTRPIQLWNDTEWEYDREETVHRRIERQAVRTPEQVAILHKERSMTYRELNEGANRLAEKLRAEGAARGTLVGVMVERGPEMLVAILSVLKTGAAYVPIDPEYPVERIGYMLEDSGAEFLLTQSGLAEGLAFQGRTLDVGDAENYIGDGGNLNAASEPMDLAYVIYTSGSTGKPKGVMIEHRSVANFVEGMVNAIAFREGKTILALTTVCFDIFLVETLLPLTCGMRVGIGGLEEQRDPRALARLIEAFEVDMLQATPSRMTQLLLREATAGRCLSRLSEILLGGEALPYPLLDKIRGYTTGRIYNMYGPTETTIWSAVQDVTAAEKVDIGKPIANTRMYIVDDSGQMALPGVTGELVIAGDGLARGYKNRPELTAEKFVRHAVEPRGLIYRTGDLAQWSPDGSIEVLGRADQQVKIRGYRVEVGEVESILARHESISDIAIVAKEETDSYKSLCVFYVSDTELASGELRSYAQRHLPGYMIPSYYFQLDEMPQTANGKTNRKELQNRADAQSLKKPPVAARTELERRLTDIWSQLLQRDSIGVNEHFFEVGGNSISVLQLLEQIQQLDNKITGSDIFSYPTIQRMAEFMERSQQSLQYRPVVCCFPQQYAARLHEPGASGFQSSMDAATLRDMERLSDQHHVQPSDLFAGAFAYLLSKVADQSKLEVHYHWGGEEISALRFDMEAETSMSSLFQSARDQRQQAVPVDSEKLLLMRRMRTAKADHDTVPVMPLIAAYGGQAAGATLEEYDLILKIKETPEFQVICEFRPDKLNRDKLKSFLNNYVFLIKKMSAPGGLSE</sequence>
<name>A0ABS7D5G5_9BACL</name>
<comment type="cofactor">
    <cofactor evidence="1">
        <name>pantetheine 4'-phosphate</name>
        <dbReference type="ChEBI" id="CHEBI:47942"/>
    </cofactor>
</comment>
<keyword evidence="5" id="KW-0677">Repeat</keyword>
<dbReference type="EMBL" id="JAHZIJ010000005">
    <property type="protein sequence ID" value="MBW7475089.1"/>
    <property type="molecule type" value="Genomic_DNA"/>
</dbReference>
<dbReference type="InterPro" id="IPR036736">
    <property type="entry name" value="ACP-like_sf"/>
</dbReference>
<dbReference type="InterPro" id="IPR006162">
    <property type="entry name" value="Ppantetheine_attach_site"/>
</dbReference>
<dbReference type="Gene3D" id="1.10.1200.10">
    <property type="entry name" value="ACP-like"/>
    <property type="match status" value="2"/>
</dbReference>
<dbReference type="Pfam" id="PF00668">
    <property type="entry name" value="Condensation"/>
    <property type="match status" value="1"/>
</dbReference>
<dbReference type="Gene3D" id="3.30.559.10">
    <property type="entry name" value="Chloramphenicol acetyltransferase-like domain"/>
    <property type="match status" value="1"/>
</dbReference>
<feature type="domain" description="Carrier" evidence="8">
    <location>
        <begin position="1598"/>
        <end position="1672"/>
    </location>
</feature>
<keyword evidence="10" id="KW-1185">Reference proteome</keyword>